<sequence>MPQVCCGNCFFQGSLETIAVTVGTAVAVGGGAVVLAPLVLSAAGFGAAGVAAGSLATGIQSTMGGVIVKGSWFALCQSWGAVGDSGCCTRSAGWHPEQQLVATAGGLTAFFKER</sequence>
<evidence type="ECO:0000256" key="4">
    <source>
        <dbReference type="ARBA" id="ARBA00022989"/>
    </source>
</evidence>
<evidence type="ECO:0000256" key="3">
    <source>
        <dbReference type="ARBA" id="ARBA00022692"/>
    </source>
</evidence>
<dbReference type="Gene3D" id="6.10.110.10">
    <property type="match status" value="1"/>
</dbReference>
<comment type="subcellular location">
    <subcellularLocation>
        <location evidence="1">Membrane</location>
        <topology evidence="1">Multi-pass membrane protein</topology>
    </subcellularLocation>
</comment>
<evidence type="ECO:0000313" key="6">
    <source>
        <dbReference type="EMBL" id="AEO32331.1"/>
    </source>
</evidence>
<organism evidence="6">
    <name type="scientific">Amblyomma maculatum</name>
    <name type="common">Gulf Coast tick</name>
    <dbReference type="NCBI Taxonomy" id="34609"/>
    <lineage>
        <taxon>Eukaryota</taxon>
        <taxon>Metazoa</taxon>
        <taxon>Ecdysozoa</taxon>
        <taxon>Arthropoda</taxon>
        <taxon>Chelicerata</taxon>
        <taxon>Arachnida</taxon>
        <taxon>Acari</taxon>
        <taxon>Parasitiformes</taxon>
        <taxon>Ixodida</taxon>
        <taxon>Ixodoidea</taxon>
        <taxon>Ixodidae</taxon>
        <taxon>Amblyomminae</taxon>
        <taxon>Amblyomma</taxon>
    </lineage>
</organism>
<reference evidence="6" key="1">
    <citation type="journal article" date="2011" name="PLoS ONE">
        <title>A deep insight into the sialotranscriptome of the gulf coast tick, Amblyomma maculatum.</title>
        <authorList>
            <person name="Karim S."/>
            <person name="Singh P."/>
            <person name="Ribeiro J.M."/>
        </authorList>
    </citation>
    <scope>NUCLEOTIDE SEQUENCE</scope>
    <source>
        <tissue evidence="6">Salivary gland</tissue>
    </source>
</reference>
<keyword evidence="4" id="KW-1133">Transmembrane helix</keyword>
<protein>
    <submittedName>
        <fullName evidence="6">Uncharacterized protein</fullName>
    </submittedName>
</protein>
<name>G3MFR3_AMBMU</name>
<dbReference type="PANTHER" id="PTHR16932:SF18">
    <property type="entry name" value="INTERFERON, ALPHA-INDUCIBLE PROTEIN 27-LIKE 2"/>
    <property type="match status" value="1"/>
</dbReference>
<evidence type="ECO:0000256" key="1">
    <source>
        <dbReference type="ARBA" id="ARBA00004141"/>
    </source>
</evidence>
<keyword evidence="5" id="KW-0472">Membrane</keyword>
<dbReference type="EMBL" id="JO840714">
    <property type="protein sequence ID" value="AEO32331.1"/>
    <property type="molecule type" value="mRNA"/>
</dbReference>
<proteinExistence type="evidence at transcript level"/>
<feature type="non-terminal residue" evidence="6">
    <location>
        <position position="114"/>
    </location>
</feature>
<dbReference type="AlphaFoldDB" id="G3MFR3"/>
<dbReference type="InterPro" id="IPR009311">
    <property type="entry name" value="IFI6/IFI27-like"/>
</dbReference>
<accession>G3MFR3</accession>
<evidence type="ECO:0000256" key="2">
    <source>
        <dbReference type="ARBA" id="ARBA00007262"/>
    </source>
</evidence>
<dbReference type="GO" id="GO:0016020">
    <property type="term" value="C:membrane"/>
    <property type="evidence" value="ECO:0007669"/>
    <property type="project" value="UniProtKB-SubCell"/>
</dbReference>
<keyword evidence="3" id="KW-0812">Transmembrane</keyword>
<evidence type="ECO:0000256" key="5">
    <source>
        <dbReference type="ARBA" id="ARBA00023136"/>
    </source>
</evidence>
<dbReference type="InterPro" id="IPR038213">
    <property type="entry name" value="IFI6/IFI27-like_sf"/>
</dbReference>
<dbReference type="PANTHER" id="PTHR16932">
    <property type="entry name" value="INTERFERON ALPHA-INDUCIBLE PROTEIN 27"/>
    <property type="match status" value="1"/>
</dbReference>
<comment type="similarity">
    <text evidence="2">Belongs to the IFI6/IFI27 family.</text>
</comment>
<dbReference type="Pfam" id="PF06140">
    <property type="entry name" value="Ifi-6-16"/>
    <property type="match status" value="1"/>
</dbReference>